<comment type="caution">
    <text evidence="1">The sequence shown here is derived from an EMBL/GenBank/DDBJ whole genome shotgun (WGS) entry which is preliminary data.</text>
</comment>
<evidence type="ECO:0000313" key="2">
    <source>
        <dbReference type="Proteomes" id="UP000749559"/>
    </source>
</evidence>
<reference evidence="1" key="1">
    <citation type="submission" date="2022-03" db="EMBL/GenBank/DDBJ databases">
        <authorList>
            <person name="Martin C."/>
        </authorList>
    </citation>
    <scope>NUCLEOTIDE SEQUENCE</scope>
</reference>
<accession>A0A8J1UNY0</accession>
<organism evidence="1 2">
    <name type="scientific">Owenia fusiformis</name>
    <name type="common">Polychaete worm</name>
    <dbReference type="NCBI Taxonomy" id="6347"/>
    <lineage>
        <taxon>Eukaryota</taxon>
        <taxon>Metazoa</taxon>
        <taxon>Spiralia</taxon>
        <taxon>Lophotrochozoa</taxon>
        <taxon>Annelida</taxon>
        <taxon>Polychaeta</taxon>
        <taxon>Sedentaria</taxon>
        <taxon>Canalipalpata</taxon>
        <taxon>Sabellida</taxon>
        <taxon>Oweniida</taxon>
        <taxon>Oweniidae</taxon>
        <taxon>Owenia</taxon>
    </lineage>
</organism>
<name>A0A8J1UNY0_OWEFU</name>
<evidence type="ECO:0000313" key="1">
    <source>
        <dbReference type="EMBL" id="CAH1793685.1"/>
    </source>
</evidence>
<sequence>MVKQSRENSKEQVSVFQREDVQYWLFGIIFILGFNASIYVAGHLRHWDATSGFTHNTSATSKDRFLPEPFIEEPGVKGRHGANADGRWYYWKLPPDQATVVTRLSVWLCYAGHQILIWWVIYQAQLSKSMDPGMTKYSSNVMNFNKKAVTINVLFHILHLLQTHVTYDATAQDVSVASSQSSVIMMAIFVFVIEYKERGLFFGWPTLRDTGTLSKTLRLDYKPIDLIRKYHAYPFAWASTYTFWYHPMENTLGHVTGIFYTWIILLQGSLMYTHMHTNKYWRLFLEAWVAVHGYQVAIQTGGPALLGTTMWPMFAFGFLIMITVTQIFTIGALRRLPLLLRLVPFLSVLTLIIYSYSWIPNEKGQVWVRMPEVTRIAATYYMFVPLTWLILRTLMKLQPYGSHSQRKLADNPKSTLKHYVNLCFAFLIYLMMIWLSVHVQKEDWTFHVIAIMVVLVFVFSTAVCITTVMFVQPAMETWLPRQPVDHRDNSSTPKRD</sequence>
<protein>
    <submittedName>
        <fullName evidence="1">Uncharacterized protein</fullName>
    </submittedName>
</protein>
<proteinExistence type="predicted"/>
<dbReference type="AlphaFoldDB" id="A0A8J1UNY0"/>
<keyword evidence="2" id="KW-1185">Reference proteome</keyword>
<dbReference type="Proteomes" id="UP000749559">
    <property type="component" value="Unassembled WGS sequence"/>
</dbReference>
<dbReference type="OrthoDB" id="9986409at2759"/>
<dbReference type="EMBL" id="CAIIXF020000009">
    <property type="protein sequence ID" value="CAH1793685.1"/>
    <property type="molecule type" value="Genomic_DNA"/>
</dbReference>
<gene>
    <name evidence="1" type="ORF">OFUS_LOCUS18506</name>
</gene>